<dbReference type="Pfam" id="PF00440">
    <property type="entry name" value="TetR_N"/>
    <property type="match status" value="1"/>
</dbReference>
<feature type="DNA-binding region" description="H-T-H motif" evidence="3">
    <location>
        <begin position="79"/>
        <end position="98"/>
    </location>
</feature>
<dbReference type="InterPro" id="IPR041490">
    <property type="entry name" value="KstR2_TetR_C"/>
</dbReference>
<keyword evidence="2 3" id="KW-0238">DNA-binding</keyword>
<evidence type="ECO:0000256" key="4">
    <source>
        <dbReference type="SAM" id="MobiDB-lite"/>
    </source>
</evidence>
<feature type="domain" description="HTH tetR-type" evidence="5">
    <location>
        <begin position="56"/>
        <end position="116"/>
    </location>
</feature>
<dbReference type="PROSITE" id="PS50977">
    <property type="entry name" value="HTH_TETR_2"/>
    <property type="match status" value="1"/>
</dbReference>
<dbReference type="InterPro" id="IPR001647">
    <property type="entry name" value="HTH_TetR"/>
</dbReference>
<evidence type="ECO:0000256" key="2">
    <source>
        <dbReference type="ARBA" id="ARBA00023125"/>
    </source>
</evidence>
<reference evidence="6 7" key="1">
    <citation type="submission" date="2024-02" db="EMBL/GenBank/DDBJ databases">
        <title>Microbulbifer aestuariivivens NBRC 112533.</title>
        <authorList>
            <person name="Ichikawa N."/>
            <person name="Katano-Makiyama Y."/>
            <person name="Hidaka K."/>
        </authorList>
    </citation>
    <scope>NUCLEOTIDE SEQUENCE [LARGE SCALE GENOMIC DNA]</scope>
    <source>
        <strain evidence="6 7">NBRC 112533</strain>
    </source>
</reference>
<evidence type="ECO:0000313" key="7">
    <source>
        <dbReference type="Proteomes" id="UP001408594"/>
    </source>
</evidence>
<evidence type="ECO:0000259" key="5">
    <source>
        <dbReference type="PROSITE" id="PS50977"/>
    </source>
</evidence>
<dbReference type="PRINTS" id="PR00455">
    <property type="entry name" value="HTHTETR"/>
</dbReference>
<dbReference type="InterPro" id="IPR009057">
    <property type="entry name" value="Homeodomain-like_sf"/>
</dbReference>
<dbReference type="SUPFAM" id="SSF48498">
    <property type="entry name" value="Tetracyclin repressor-like, C-terminal domain"/>
    <property type="match status" value="1"/>
</dbReference>
<dbReference type="SUPFAM" id="SSF46689">
    <property type="entry name" value="Homeodomain-like"/>
    <property type="match status" value="1"/>
</dbReference>
<name>A0ABP9WMR6_9GAMM</name>
<evidence type="ECO:0000313" key="6">
    <source>
        <dbReference type="EMBL" id="GAA5524509.1"/>
    </source>
</evidence>
<feature type="region of interest" description="Disordered" evidence="4">
    <location>
        <begin position="1"/>
        <end position="39"/>
    </location>
</feature>
<accession>A0ABP9WMR6</accession>
<dbReference type="PANTHER" id="PTHR30055">
    <property type="entry name" value="HTH-TYPE TRANSCRIPTIONAL REGULATOR RUTR"/>
    <property type="match status" value="1"/>
</dbReference>
<protein>
    <recommendedName>
        <fullName evidence="5">HTH tetR-type domain-containing protein</fullName>
    </recommendedName>
</protein>
<keyword evidence="1" id="KW-0175">Coiled coil</keyword>
<dbReference type="Proteomes" id="UP001408594">
    <property type="component" value="Unassembled WGS sequence"/>
</dbReference>
<comment type="caution">
    <text evidence="6">The sequence shown here is derived from an EMBL/GenBank/DDBJ whole genome shotgun (WGS) entry which is preliminary data.</text>
</comment>
<organism evidence="6 7">
    <name type="scientific">Microbulbifer aestuariivivens</name>
    <dbReference type="NCBI Taxonomy" id="1908308"/>
    <lineage>
        <taxon>Bacteria</taxon>
        <taxon>Pseudomonadati</taxon>
        <taxon>Pseudomonadota</taxon>
        <taxon>Gammaproteobacteria</taxon>
        <taxon>Cellvibrionales</taxon>
        <taxon>Microbulbiferaceae</taxon>
        <taxon>Microbulbifer</taxon>
    </lineage>
</organism>
<dbReference type="PANTHER" id="PTHR30055:SF183">
    <property type="entry name" value="NUCLEOID OCCLUSION FACTOR SLMA"/>
    <property type="match status" value="1"/>
</dbReference>
<dbReference type="InterPro" id="IPR050109">
    <property type="entry name" value="HTH-type_TetR-like_transc_reg"/>
</dbReference>
<keyword evidence="7" id="KW-1185">Reference proteome</keyword>
<evidence type="ECO:0000256" key="3">
    <source>
        <dbReference type="PROSITE-ProRule" id="PRU00335"/>
    </source>
</evidence>
<sequence length="237" mass="25848">MATTADRSSRKNSAAAVGDATGVESNDSPGADSPEASSVTDPVAALVADGQLSDPQSTRARLLGCAARLFEEKGFARTTVRDIAAEVGILSGSIFHHFSSKEEILRCAMEEVTLHARTLMMAEVAARDTPREQLRACIRCELEAVHGLSVPGFSILVMEWRSLSPDSQAKILALRYSYEQIWRQVFKALNGPLEDPALCRRLIRGTIAHTHNWFKPEGRSLSLEELTESILQVFAPA</sequence>
<dbReference type="RefSeq" id="WP_345549527.1">
    <property type="nucleotide sequence ID" value="NZ_BAABRT010000006.1"/>
</dbReference>
<evidence type="ECO:0000256" key="1">
    <source>
        <dbReference type="ARBA" id="ARBA00023054"/>
    </source>
</evidence>
<gene>
    <name evidence="6" type="ORF">Maes01_01066</name>
</gene>
<dbReference type="InterPro" id="IPR036271">
    <property type="entry name" value="Tet_transcr_reg_TetR-rel_C_sf"/>
</dbReference>
<dbReference type="Pfam" id="PF17932">
    <property type="entry name" value="TetR_C_24"/>
    <property type="match status" value="1"/>
</dbReference>
<proteinExistence type="predicted"/>
<dbReference type="EMBL" id="BAABRT010000006">
    <property type="protein sequence ID" value="GAA5524509.1"/>
    <property type="molecule type" value="Genomic_DNA"/>
</dbReference>
<dbReference type="Gene3D" id="1.10.357.10">
    <property type="entry name" value="Tetracycline Repressor, domain 2"/>
    <property type="match status" value="1"/>
</dbReference>